<dbReference type="PANTHER" id="PTHR39173:SF1">
    <property type="entry name" value="ACETYLTRANSFERASE"/>
    <property type="match status" value="1"/>
</dbReference>
<dbReference type="PANTHER" id="PTHR39173">
    <property type="entry name" value="ACETYLTRANSFERASE"/>
    <property type="match status" value="1"/>
</dbReference>
<sequence>MKKITLVFPTKEYEKQILDYKNEFEINGDSMDGTAGLQKARSFNEWFSMLIDNSKEETVRTGFVPSSTYLAIRLCDKRVIGMIDIRHRLNDYLLQFGGNIGYSVRKSERRKAYAKEMLCLALEKCKDINIEKVLVTCDKENIASSKTIIHNGGVLENEVSEGERITQRYWISLY</sequence>
<evidence type="ECO:0000259" key="1">
    <source>
        <dbReference type="PROSITE" id="PS51186"/>
    </source>
</evidence>
<dbReference type="Gene3D" id="3.40.630.30">
    <property type="match status" value="1"/>
</dbReference>
<dbReference type="PROSITE" id="PS51186">
    <property type="entry name" value="GNAT"/>
    <property type="match status" value="1"/>
</dbReference>
<dbReference type="Pfam" id="PF13302">
    <property type="entry name" value="Acetyltransf_3"/>
    <property type="match status" value="1"/>
</dbReference>
<dbReference type="EMBL" id="JAPQER010000007">
    <property type="protein sequence ID" value="MCY6485490.1"/>
    <property type="molecule type" value="Genomic_DNA"/>
</dbReference>
<reference evidence="2" key="1">
    <citation type="submission" date="2022-12" db="EMBL/GenBank/DDBJ databases">
        <authorList>
            <person name="Wang J."/>
        </authorList>
    </citation>
    <scope>NUCLEOTIDE SEQUENCE</scope>
    <source>
        <strain evidence="2">HY-45-18</strain>
    </source>
</reference>
<accession>A0ABT4D2L4</accession>
<dbReference type="InterPro" id="IPR016181">
    <property type="entry name" value="Acyl_CoA_acyltransferase"/>
</dbReference>
<protein>
    <submittedName>
        <fullName evidence="2">GNAT family N-acetyltransferase</fullName>
    </submittedName>
</protein>
<evidence type="ECO:0000313" key="2">
    <source>
        <dbReference type="EMBL" id="MCY6485490.1"/>
    </source>
</evidence>
<dbReference type="RefSeq" id="WP_268041859.1">
    <property type="nucleotide sequence ID" value="NZ_JAPQER010000007.1"/>
</dbReference>
<keyword evidence="3" id="KW-1185">Reference proteome</keyword>
<gene>
    <name evidence="2" type="ORF">OW763_14240</name>
</gene>
<organism evidence="2 3">
    <name type="scientific">Clostridium aestuarii</name>
    <dbReference type="NCBI Taxonomy" id="338193"/>
    <lineage>
        <taxon>Bacteria</taxon>
        <taxon>Bacillati</taxon>
        <taxon>Bacillota</taxon>
        <taxon>Clostridia</taxon>
        <taxon>Eubacteriales</taxon>
        <taxon>Clostridiaceae</taxon>
        <taxon>Clostridium</taxon>
    </lineage>
</organism>
<evidence type="ECO:0000313" key="3">
    <source>
        <dbReference type="Proteomes" id="UP001078443"/>
    </source>
</evidence>
<feature type="domain" description="N-acetyltransferase" evidence="1">
    <location>
        <begin position="26"/>
        <end position="174"/>
    </location>
</feature>
<dbReference type="Proteomes" id="UP001078443">
    <property type="component" value="Unassembled WGS sequence"/>
</dbReference>
<dbReference type="SUPFAM" id="SSF55729">
    <property type="entry name" value="Acyl-CoA N-acyltransferases (Nat)"/>
    <property type="match status" value="1"/>
</dbReference>
<comment type="caution">
    <text evidence="2">The sequence shown here is derived from an EMBL/GenBank/DDBJ whole genome shotgun (WGS) entry which is preliminary data.</text>
</comment>
<name>A0ABT4D2L4_9CLOT</name>
<dbReference type="InterPro" id="IPR000182">
    <property type="entry name" value="GNAT_dom"/>
</dbReference>
<proteinExistence type="predicted"/>